<dbReference type="CDD" id="cd19543">
    <property type="entry name" value="DCL_NRPS"/>
    <property type="match status" value="1"/>
</dbReference>
<dbReference type="SMART" id="SM00823">
    <property type="entry name" value="PKS_PP"/>
    <property type="match status" value="3"/>
</dbReference>
<feature type="domain" description="Carrier" evidence="7">
    <location>
        <begin position="1592"/>
        <end position="1666"/>
    </location>
</feature>
<keyword evidence="3" id="KW-0597">Phosphoprotein</keyword>
<dbReference type="Gene3D" id="3.40.50.980">
    <property type="match status" value="6"/>
</dbReference>
<dbReference type="InterPro" id="IPR020845">
    <property type="entry name" value="AMP-binding_CS"/>
</dbReference>
<evidence type="ECO:0000256" key="6">
    <source>
        <dbReference type="SAM" id="MobiDB-lite"/>
    </source>
</evidence>
<feature type="region of interest" description="Disordered" evidence="6">
    <location>
        <begin position="1"/>
        <end position="23"/>
    </location>
</feature>
<name>A0ABV8F8B8_9ACTN</name>
<dbReference type="InterPro" id="IPR025110">
    <property type="entry name" value="AMP-bd_C"/>
</dbReference>
<proteinExistence type="predicted"/>
<dbReference type="Gene3D" id="3.30.559.10">
    <property type="entry name" value="Chloramphenicol acetyltransferase-like domain"/>
    <property type="match status" value="3"/>
</dbReference>
<dbReference type="InterPro" id="IPR001242">
    <property type="entry name" value="Condensation_dom"/>
</dbReference>
<comment type="cofactor">
    <cofactor evidence="1">
        <name>pantetheine 4'-phosphate</name>
        <dbReference type="ChEBI" id="CHEBI:47942"/>
    </cofactor>
</comment>
<dbReference type="NCBIfam" id="TIGR01733">
    <property type="entry name" value="AA-adenyl-dom"/>
    <property type="match status" value="3"/>
</dbReference>
<dbReference type="EMBL" id="JBHSBC010000035">
    <property type="protein sequence ID" value="MFC3984504.1"/>
    <property type="molecule type" value="Genomic_DNA"/>
</dbReference>
<dbReference type="PROSITE" id="PS00455">
    <property type="entry name" value="AMP_BINDING"/>
    <property type="match status" value="2"/>
</dbReference>
<organism evidence="8 9">
    <name type="scientific">Streptosporangium jomthongense</name>
    <dbReference type="NCBI Taxonomy" id="1193683"/>
    <lineage>
        <taxon>Bacteria</taxon>
        <taxon>Bacillati</taxon>
        <taxon>Actinomycetota</taxon>
        <taxon>Actinomycetes</taxon>
        <taxon>Streptosporangiales</taxon>
        <taxon>Streptosporangiaceae</taxon>
        <taxon>Streptosporangium</taxon>
    </lineage>
</organism>
<keyword evidence="2" id="KW-0596">Phosphopantetheine</keyword>
<dbReference type="SUPFAM" id="SSF47336">
    <property type="entry name" value="ACP-like"/>
    <property type="match status" value="3"/>
</dbReference>
<dbReference type="InterPro" id="IPR000873">
    <property type="entry name" value="AMP-dep_synth/lig_dom"/>
</dbReference>
<dbReference type="InterPro" id="IPR010060">
    <property type="entry name" value="NRPS_synth"/>
</dbReference>
<dbReference type="InterPro" id="IPR010071">
    <property type="entry name" value="AA_adenyl_dom"/>
</dbReference>
<reference evidence="9" key="1">
    <citation type="journal article" date="2019" name="Int. J. Syst. Evol. Microbiol.">
        <title>The Global Catalogue of Microorganisms (GCM) 10K type strain sequencing project: providing services to taxonomists for standard genome sequencing and annotation.</title>
        <authorList>
            <consortium name="The Broad Institute Genomics Platform"/>
            <consortium name="The Broad Institute Genome Sequencing Center for Infectious Disease"/>
            <person name="Wu L."/>
            <person name="Ma J."/>
        </authorList>
    </citation>
    <scope>NUCLEOTIDE SEQUENCE [LARGE SCALE GENOMIC DNA]</scope>
    <source>
        <strain evidence="9">TBRC 7912</strain>
    </source>
</reference>
<dbReference type="CDD" id="cd19531">
    <property type="entry name" value="LCL_NRPS-like"/>
    <property type="match status" value="1"/>
</dbReference>
<dbReference type="PANTHER" id="PTHR45527:SF1">
    <property type="entry name" value="FATTY ACID SYNTHASE"/>
    <property type="match status" value="1"/>
</dbReference>
<dbReference type="InterPro" id="IPR006162">
    <property type="entry name" value="Ppantetheine_attach_site"/>
</dbReference>
<evidence type="ECO:0000256" key="2">
    <source>
        <dbReference type="ARBA" id="ARBA00022450"/>
    </source>
</evidence>
<dbReference type="CDD" id="cd05930">
    <property type="entry name" value="A_NRPS"/>
    <property type="match status" value="2"/>
</dbReference>
<dbReference type="RefSeq" id="WP_386194386.1">
    <property type="nucleotide sequence ID" value="NZ_JBHSBC010000035.1"/>
</dbReference>
<feature type="compositionally biased region" description="Basic and acidic residues" evidence="6">
    <location>
        <begin position="614"/>
        <end position="629"/>
    </location>
</feature>
<protein>
    <submittedName>
        <fullName evidence="8">Amino acid adenylation domain-containing protein</fullName>
    </submittedName>
</protein>
<feature type="region of interest" description="Disordered" evidence="6">
    <location>
        <begin position="598"/>
        <end position="650"/>
    </location>
</feature>
<dbReference type="PROSITE" id="PS00012">
    <property type="entry name" value="PHOSPHOPANTETHEINE"/>
    <property type="match status" value="2"/>
</dbReference>
<dbReference type="PANTHER" id="PTHR45527">
    <property type="entry name" value="NONRIBOSOMAL PEPTIDE SYNTHETASE"/>
    <property type="match status" value="1"/>
</dbReference>
<feature type="region of interest" description="Disordered" evidence="6">
    <location>
        <begin position="39"/>
        <end position="65"/>
    </location>
</feature>
<dbReference type="InterPro" id="IPR020806">
    <property type="entry name" value="PKS_PP-bd"/>
</dbReference>
<dbReference type="Pfam" id="PF00668">
    <property type="entry name" value="Condensation"/>
    <property type="match status" value="3"/>
</dbReference>
<comment type="caution">
    <text evidence="8">The sequence shown here is derived from an EMBL/GenBank/DDBJ whole genome shotgun (WGS) entry which is preliminary data.</text>
</comment>
<evidence type="ECO:0000256" key="1">
    <source>
        <dbReference type="ARBA" id="ARBA00001957"/>
    </source>
</evidence>
<dbReference type="SUPFAM" id="SSF56801">
    <property type="entry name" value="Acetyl-CoA synthetase-like"/>
    <property type="match status" value="3"/>
</dbReference>
<keyword evidence="5" id="KW-0045">Antibiotic biosynthesis</keyword>
<gene>
    <name evidence="8" type="ORF">ACFOYY_30515</name>
</gene>
<dbReference type="Proteomes" id="UP001595698">
    <property type="component" value="Unassembled WGS sequence"/>
</dbReference>
<sequence length="3162" mass="340817">MDNPTAPARENSPAVRPDPANPADLLDLFAGWVRRDPGRTAVSVAPPPGSGPDGDGPPGHGSLSYGELDALADRLARRLRALGAGADTLVAVYAERGPDLVVSLLGVLKAGAAYLPLDPDLPAGRLSLVVGDSGAPVIVTQRHLRERLPVTAAQVLCADDAPGREPDEHRALVRPARRENLAYAIYTSGSTGRPKGVLVERRQLAAYLACCLRDYPSLAGTATLHSSVSFDLSVTTLWGPLAAGGRVHVAPLDTASARPTFLKITPSHLPLLDEMPADRSPTEDLVIGGEALYGEALERLRAARPATAVINEYGPTETTVGCVAFRLAPGDRSPGGPVPIGRPMRGVRVHLLGPDLSPVGEGEQGELYVAGSGVARGYHGRPDATAERFVADPYGPPGERMYRTGDLARLLPTGDLEYLGRADDQIKIRGHRIEPGEVEAALCGHPGVAAAAVTAADERLLAYVVPVHEPGPSPEHLRGFLARTLPEYMIPSVFVSLERLPLAASGKVDRAALPAPSREDGADTGYTAPRTHEERVIAELWAEMLGLDRVGVNDDFFTLGGNSLLAFRLVRRIREALGTDQPALSVFRKRTVEALAASLSTSATEPSRSDGPLDTERPTARPDEAKPDEAPSPNRPSPGGSDVIVPLPSGDPAPLSFAQRRFWFFHEHDPESVEYNVRFGYRLRGPFDVEALRTALGELIARHEPLRTVIRSVRGEPAQVVRPADDVEVPLSVTDVSGLGEEELKRLLLRETTRPFDLAAGPVLRMTLLRRAADDHLLMLSLHHSVIDALSMRILADELGLLYDAARHGRRAELPPLPIRYADYAAWQRDRWTDERLESRLAYWRERLDGITPLDLPADRPRPAVRSWAGSAYRFTVPAELVAALERVAARNDATLFMALVAACQLLLSRYAGQKDVAVGTPVSGRDLPEFDPLIGCFINTLVLRSTVDEHATFAALLGEVRENVLNAFDNRDVPFERLVSELGEDRDPSRTPLVQAMVALQNAPPKVPNFGGVRTERHELPHVSSIFDLTLEFAEREGEGDGGLDAMIEYSTDLFEPATAERLARHLVSLLESVTDAPGLPMTRLPLSGGATGGPVTGAPGDRRPVHVRFEEWARRTPDAVAVEWRGGRLTYAELNERAGRLAGHLGSLGVTRGVPVVVCMEPGAAMVTSALAVLKAGAAYVPLDPGTPRDRLAYVMTDTRAPFVLSDVARAGVRVVHPGDGGESTGGVIPSVTPDDLAYVIYTSGSSGRPKGVMIDHRGLSDLCTWHVAAFGVEPQDRASQVASPGFDAAVWEVWPYLCAGARVAFPDRDTLDDPDALVEWFAAAGTTICFLPTPRLETVIDVPRIERTSLRTVLTGGDVLRRRPRPGLPFRLVNNYGPTETTVVATAGEVGPDGDGLPPIGVPVTGSAGYVLDAYANPVPVGVPGELYVAGPGLARGYLNRADLTAERFVADPFGPEGGRMYRTGDLVRRLPGGELEYLGRTDDQVKIRGIRMEPGEIEAVLQRSPSVGGAVVLPNRGRDRLTAYVIPSGRGEPDPEGLRRFAATLLPGSMVPATIMVLPAFPLTVRGKVDRAALPDPGAPERAGTYVPPEGPAQRELARIWREVLGVERVGARDSFFALGGDSILAIQTVSKARAAGLRFTSRDLFRWQTVEALAPHVQRAAERVEEEPGDVTAPLTPIQHFLYDRFTVPGVFQQYVTAELDENVDADALESAVRALVEHHAALRTRLRAGTQRTVEDTGRLRRVTVGGDALACEIEAAHRSVDVENGPAMVAVLFTGAGRPRLLLSAHHLVVDGVSWRVLLDDLNTAYGQAVRGEPIDLGPRGTSFARWSRALAAHAETGAFDDERPHWADVAARTTAIPLDRAGADTVASGRQVTAALDEDVTRALLRDVPDVYHTEIIEVLLAALARTVTDWTGHGDLVLGMEGHGREEIIPDVDLSRTTGWFTTYFPLALTIRDAGWSELIKSVKEQVRAVPKRGLGYGVLRYLRGTVPDCRPGICFNYLGRFDPPTGGGLYREVEPIGLFQDPGDSRPHAIDVIGAIRDGRLELTWEYSSNLHDDATVERLAADFAANVTRLVRHCAEPDAGGRTPSDYPLARLDQAAVDRLAGTGRAIAAVYPLTPTQNGMLYDCLASGDDLYLAQFEMDVDDVDDPEALAMAWQAVVDHTPILRTGLAWEGLDTPVQIVRHQAGLPVTHHDWRALPAEERRARLAALLAADRAEPLDFAEPPLCRLALIRVSDTRVHVVWTLHHVLLDGWSVHRLLPDVLSAHTALREGVTWRPEPRRPFGDYVEWLLSRDPAADEEHWRAALAGFTAPTPLPYDRVPAPRYRPKAAERLRTGLPSEVTRRLAAFAGEGGLTLNTLVQGAWSILLSQHGGEREVCFGATTSGRPEELAGAESMIGIFIQTLPVRVLVDGARPLLSWLSELQQAQARARGHEAVSPARIRSWTGLPPGTSLFDSTIVFENYPIEAREARLSGVDAAEANGYPLSLVVYPGDELEFVLLYDQALFDEATVRRLGEGLKALLTQMAAQAGAQVGAQVGAHVGTLTALDPGERRRTLAEWNDTARDYPERAVHELFSERARAMPDAVALRGDGDPITYAGLDRRSDELARVLSGVGVRPGSRVAILQARTADAIVSTLAVLKAGAAYVPLHPGFPPDRLRWILNDTRSAAVLTDSAMADRAGELGVPVVRIGDEPAADGPIPASTPPDQLAYVMYTSGSTGEPKGVAITHRGVVSLAWDSRWRSGHERVLFHSPHAFDAATYEMWAPLLTGGQVVVATGELDAQGLRSLVAEHGVTATFVTAALFKLFAEESPECFAGMREVLAGGDAVAPSAVSRVTAHCPGTRVHNGYGPTETTTFALTGELTPELARAGLAPVGRPVDNTRAYVLDHNLSPVPVGAPGELYLAGSGLARGYFGRAGLTAERFVADPYGPPGERMYRTGDRVRWTADGDLHFLGRVDDQVKIRGFRIEPGEIESALLDRPGVAEAVVVAREGSGGRKTLVAYVVPAAGQKPRGEVLAKELGARLPAYMVPSAFVFLERLPLNRNGKVDRGALPESPREPERAGEHVAPRNPTEEALCRIWEQVLGLDEIGAHDDFFMLGGDSISSLRVTSRMRPAFGVSLSPADVFVAPTVAELSELVQDRILDQLEAAARES</sequence>
<dbReference type="Gene3D" id="3.30.559.30">
    <property type="entry name" value="Nonribosomal peptide synthetase, condensation domain"/>
    <property type="match status" value="3"/>
</dbReference>
<evidence type="ECO:0000313" key="8">
    <source>
        <dbReference type="EMBL" id="MFC3984504.1"/>
    </source>
</evidence>
<evidence type="ECO:0000313" key="9">
    <source>
        <dbReference type="Proteomes" id="UP001595698"/>
    </source>
</evidence>
<dbReference type="CDD" id="cd12117">
    <property type="entry name" value="A_NRPS_Srf_like"/>
    <property type="match status" value="1"/>
</dbReference>
<feature type="domain" description="Carrier" evidence="7">
    <location>
        <begin position="528"/>
        <end position="603"/>
    </location>
</feature>
<evidence type="ECO:0000256" key="4">
    <source>
        <dbReference type="ARBA" id="ARBA00022737"/>
    </source>
</evidence>
<feature type="domain" description="Carrier" evidence="7">
    <location>
        <begin position="3076"/>
        <end position="3151"/>
    </location>
</feature>
<dbReference type="CDD" id="cd19534">
    <property type="entry name" value="E_NRPS"/>
    <property type="match status" value="1"/>
</dbReference>
<dbReference type="Gene3D" id="2.30.38.10">
    <property type="entry name" value="Luciferase, Domain 3"/>
    <property type="match status" value="3"/>
</dbReference>
<evidence type="ECO:0000256" key="5">
    <source>
        <dbReference type="ARBA" id="ARBA00023194"/>
    </source>
</evidence>
<dbReference type="Gene3D" id="1.10.1200.10">
    <property type="entry name" value="ACP-like"/>
    <property type="match status" value="3"/>
</dbReference>
<keyword evidence="9" id="KW-1185">Reference proteome</keyword>
<evidence type="ECO:0000259" key="7">
    <source>
        <dbReference type="PROSITE" id="PS50075"/>
    </source>
</evidence>
<dbReference type="Gene3D" id="3.30.300.30">
    <property type="match status" value="3"/>
</dbReference>
<dbReference type="InterPro" id="IPR036736">
    <property type="entry name" value="ACP-like_sf"/>
</dbReference>
<keyword evidence="4" id="KW-0677">Repeat</keyword>
<dbReference type="NCBIfam" id="NF003417">
    <property type="entry name" value="PRK04813.1"/>
    <property type="match status" value="3"/>
</dbReference>
<dbReference type="PROSITE" id="PS50075">
    <property type="entry name" value="CARRIER"/>
    <property type="match status" value="3"/>
</dbReference>
<dbReference type="InterPro" id="IPR023213">
    <property type="entry name" value="CAT-like_dom_sf"/>
</dbReference>
<dbReference type="Pfam" id="PF13193">
    <property type="entry name" value="AMP-binding_C"/>
    <property type="match status" value="2"/>
</dbReference>
<dbReference type="NCBIfam" id="TIGR01720">
    <property type="entry name" value="NRPS-para261"/>
    <property type="match status" value="1"/>
</dbReference>
<evidence type="ECO:0000256" key="3">
    <source>
        <dbReference type="ARBA" id="ARBA00022553"/>
    </source>
</evidence>
<dbReference type="Pfam" id="PF00501">
    <property type="entry name" value="AMP-binding"/>
    <property type="match status" value="3"/>
</dbReference>
<dbReference type="InterPro" id="IPR009081">
    <property type="entry name" value="PP-bd_ACP"/>
</dbReference>
<dbReference type="InterPro" id="IPR045851">
    <property type="entry name" value="AMP-bd_C_sf"/>
</dbReference>
<dbReference type="Pfam" id="PF00550">
    <property type="entry name" value="PP-binding"/>
    <property type="match status" value="3"/>
</dbReference>
<feature type="region of interest" description="Disordered" evidence="6">
    <location>
        <begin position="3055"/>
        <end position="3077"/>
    </location>
</feature>
<dbReference type="SUPFAM" id="SSF52777">
    <property type="entry name" value="CoA-dependent acyltransferases"/>
    <property type="match status" value="6"/>
</dbReference>
<accession>A0ABV8F8B8</accession>